<protein>
    <recommendedName>
        <fullName evidence="3">DUF3626 domain-containing protein</fullName>
    </recommendedName>
</protein>
<name>A0A8J3P5B7_9ACTN</name>
<accession>A0A8J3P5B7</accession>
<dbReference type="EMBL" id="BONI01000007">
    <property type="protein sequence ID" value="GIG04561.1"/>
    <property type="molecule type" value="Genomic_DNA"/>
</dbReference>
<dbReference type="RefSeq" id="WP_203689546.1">
    <property type="nucleotide sequence ID" value="NZ_BAAALC010000006.1"/>
</dbReference>
<evidence type="ECO:0000313" key="2">
    <source>
        <dbReference type="Proteomes" id="UP000630887"/>
    </source>
</evidence>
<proteinExistence type="predicted"/>
<evidence type="ECO:0008006" key="3">
    <source>
        <dbReference type="Google" id="ProtNLM"/>
    </source>
</evidence>
<organism evidence="1 2">
    <name type="scientific">Catellatospora coxensis</name>
    <dbReference type="NCBI Taxonomy" id="310354"/>
    <lineage>
        <taxon>Bacteria</taxon>
        <taxon>Bacillati</taxon>
        <taxon>Actinomycetota</taxon>
        <taxon>Actinomycetes</taxon>
        <taxon>Micromonosporales</taxon>
        <taxon>Micromonosporaceae</taxon>
        <taxon>Catellatospora</taxon>
    </lineage>
</organism>
<reference evidence="1 2" key="1">
    <citation type="submission" date="2021-01" db="EMBL/GenBank/DDBJ databases">
        <title>Whole genome shotgun sequence of Catellatospora coxensis NBRC 107359.</title>
        <authorList>
            <person name="Komaki H."/>
            <person name="Tamura T."/>
        </authorList>
    </citation>
    <scope>NUCLEOTIDE SEQUENCE [LARGE SCALE GENOMIC DNA]</scope>
    <source>
        <strain evidence="1 2">NBRC 107359</strain>
    </source>
</reference>
<dbReference type="AlphaFoldDB" id="A0A8J3P5B7"/>
<gene>
    <name evidence="1" type="ORF">Cco03nite_12610</name>
</gene>
<evidence type="ECO:0000313" key="1">
    <source>
        <dbReference type="EMBL" id="GIG04561.1"/>
    </source>
</evidence>
<dbReference type="InterPro" id="IPR022074">
    <property type="entry name" value="DUF3626"/>
</dbReference>
<dbReference type="Pfam" id="PF12294">
    <property type="entry name" value="DUF3626"/>
    <property type="match status" value="1"/>
</dbReference>
<dbReference type="Proteomes" id="UP000630887">
    <property type="component" value="Unassembled WGS sequence"/>
</dbReference>
<keyword evidence="2" id="KW-1185">Reference proteome</keyword>
<comment type="caution">
    <text evidence="1">The sequence shown here is derived from an EMBL/GenBank/DDBJ whole genome shotgun (WGS) entry which is preliminary data.</text>
</comment>
<sequence>MTGAAFLNAQTQLTTAQRAALDHMTGVATRQRPRALERLGALPDLSALVAAAAGHGRVTLNFHPDRLLADGRTVAESMAADGRYRSQFETGVTNGSRTAFLGGDRDRWEQALFGDAYLMPGTSPAERPLYGGLNLLGHPDGACPRFGSCHVRLRPSVNARCTVTLGDSHLGPADVGTLAAFEPVLAGLVEQVRATGTMLGRPGADPLTVLRELGRSAPAAEPGRALDDYLEVQVHGPVDLALDAEALVLDPSFRGTPVGDLLAALATRLGLGLEWHAGFELTAAEVGPDFRGPAIPPLAAEVCRRYAGAQGAFDAETVGRAAADMLQDPTSWSPWGTPDDLLQYVKQLWHTLVHTGRPFTGRR</sequence>